<feature type="domain" description="Reverse transcriptase" evidence="1">
    <location>
        <begin position="480"/>
        <end position="752"/>
    </location>
</feature>
<organism evidence="2 3">
    <name type="scientific">Mucor velutinosus</name>
    <dbReference type="NCBI Taxonomy" id="708070"/>
    <lineage>
        <taxon>Eukaryota</taxon>
        <taxon>Fungi</taxon>
        <taxon>Fungi incertae sedis</taxon>
        <taxon>Mucoromycota</taxon>
        <taxon>Mucoromycotina</taxon>
        <taxon>Mucoromycetes</taxon>
        <taxon>Mucorales</taxon>
        <taxon>Mucorineae</taxon>
        <taxon>Mucoraceae</taxon>
        <taxon>Mucor</taxon>
    </lineage>
</organism>
<protein>
    <submittedName>
        <fullName evidence="2">TFIIE-A_C domain-containing protein</fullName>
    </submittedName>
</protein>
<dbReference type="InterPro" id="IPR000477">
    <property type="entry name" value="RT_dom"/>
</dbReference>
<dbReference type="Proteomes" id="UP001304243">
    <property type="component" value="Unassembled WGS sequence"/>
</dbReference>
<dbReference type="Gene3D" id="3.60.10.10">
    <property type="entry name" value="Endonuclease/exonuclease/phosphatase"/>
    <property type="match status" value="1"/>
</dbReference>
<dbReference type="InterPro" id="IPR043502">
    <property type="entry name" value="DNA/RNA_pol_sf"/>
</dbReference>
<accession>A0AAN7I4I4</accession>
<gene>
    <name evidence="2" type="ORF">ATC70_012893</name>
</gene>
<dbReference type="SUPFAM" id="SSF56219">
    <property type="entry name" value="DNase I-like"/>
    <property type="match status" value="1"/>
</dbReference>
<evidence type="ECO:0000259" key="1">
    <source>
        <dbReference type="PROSITE" id="PS50878"/>
    </source>
</evidence>
<proteinExistence type="predicted"/>
<dbReference type="PROSITE" id="PS50878">
    <property type="entry name" value="RT_POL"/>
    <property type="match status" value="1"/>
</dbReference>
<dbReference type="AlphaFoldDB" id="A0AAN7I4I4"/>
<evidence type="ECO:0000313" key="3">
    <source>
        <dbReference type="Proteomes" id="UP001304243"/>
    </source>
</evidence>
<sequence length="875" mass="97572">MQSNPTNLKEFSSYLRSSSLHLDILCLQEVSHFRSQSTLTESQVRSFSFAFPNCSLVVSKHCAIICLNSRYSLVDTEVLLDERCLVASVVDASSNVLCKVANVYGPAQSSDRPSFISDFLSLSVWSDVFNTPWMVMGDFNIHLHSLSTSRQADVAPFVHWLRTHFVNCHPDGLATFPKSNTCIDYIFGHSSLAPRLTNSQLLYMPSRWTDHSLLTVEMLPATASIGPGSWRFNPTLLDDKEFVALLNATVSLFFSGAVGGGSKGVNTSQGSSGDSESTVARWESFKLLLKCCAQKYTRSMKARFKNKVFTLQLERIRALSTSVSGVETRNAIGQTDRVSTASGDAEQQVRQLEVLIEDQIQKETSQNMLRSATRWLEQGERSNKYFYRSIKVRESQTDNSILKVLYYWGYLGGSSSYQQGGTRFLSKGYIPLMLSMLKLSILSWGMFQLIPGLDGLPFELYQYLAGVSTDFLDLLVDVLGAAFSGVFPPSWQQTRMVLLFKKGDPQLLVNWRPLSLINSDAKLFTKLIANRMNKVLPKLINPYQTGFLPHRLISDNGWLNQLLMSHLRVVAPDLPQVAVLLDQEKAYDRVHPEYLCRVLLRFQCLSMVGLVPPVPQLRGLRQGDPLSPLLFNLAFEPLLRSLLACPGLSGVTLSPVNIPRKWKPSPVEVRVDHGTGSRNWTLDFVSGSVAPPPVKILSYADDLEVFLSSPEECVGVVVCVSHSAWVALADSTGLQWHDAHSRGAVRYLGYPLYHTESQLQDYLDGVLVKVQRHSNLLKQRNLSIRGAGLVANSLLLSKVYHLLRVVPGGATTASWLKSLTTVVREYLVSFRPGVAWSTFVSPPQVWWCWSRGYSRSKLSFASCLFATFVASTLSQ</sequence>
<dbReference type="InterPro" id="IPR036691">
    <property type="entry name" value="Endo/exonu/phosph_ase_sf"/>
</dbReference>
<dbReference type="RefSeq" id="XP_064687923.1">
    <property type="nucleotide sequence ID" value="XM_064832062.1"/>
</dbReference>
<keyword evidence="3" id="KW-1185">Reference proteome</keyword>
<dbReference type="Pfam" id="PF03372">
    <property type="entry name" value="Exo_endo_phos"/>
    <property type="match status" value="1"/>
</dbReference>
<dbReference type="EMBL" id="JASEJX010000005">
    <property type="protein sequence ID" value="KAK4521257.1"/>
    <property type="molecule type" value="Genomic_DNA"/>
</dbReference>
<name>A0AAN7I4I4_9FUNG</name>
<dbReference type="GO" id="GO:0003824">
    <property type="term" value="F:catalytic activity"/>
    <property type="evidence" value="ECO:0007669"/>
    <property type="project" value="InterPro"/>
</dbReference>
<dbReference type="PANTHER" id="PTHR19446">
    <property type="entry name" value="REVERSE TRANSCRIPTASES"/>
    <property type="match status" value="1"/>
</dbReference>
<dbReference type="InterPro" id="IPR005135">
    <property type="entry name" value="Endo/exonuclease/phosphatase"/>
</dbReference>
<comment type="caution">
    <text evidence="2">The sequence shown here is derived from an EMBL/GenBank/DDBJ whole genome shotgun (WGS) entry which is preliminary data.</text>
</comment>
<dbReference type="CDD" id="cd01650">
    <property type="entry name" value="RT_nLTR_like"/>
    <property type="match status" value="1"/>
</dbReference>
<evidence type="ECO:0000313" key="2">
    <source>
        <dbReference type="EMBL" id="KAK4521257.1"/>
    </source>
</evidence>
<dbReference type="Pfam" id="PF00078">
    <property type="entry name" value="RVT_1"/>
    <property type="match status" value="1"/>
</dbReference>
<dbReference type="GeneID" id="89956579"/>
<dbReference type="SUPFAM" id="SSF56672">
    <property type="entry name" value="DNA/RNA polymerases"/>
    <property type="match status" value="1"/>
</dbReference>
<reference evidence="2 3" key="1">
    <citation type="submission" date="2022-11" db="EMBL/GenBank/DDBJ databases">
        <title>Mucor velutinosus strain NIH1002 WGS.</title>
        <authorList>
            <person name="Subramanian P."/>
            <person name="Mullikin J.C."/>
            <person name="Segre J.A."/>
            <person name="Zelazny A.M."/>
        </authorList>
    </citation>
    <scope>NUCLEOTIDE SEQUENCE [LARGE SCALE GENOMIC DNA]</scope>
    <source>
        <strain evidence="2 3">NIH1002</strain>
    </source>
</reference>